<dbReference type="PATRIC" id="fig|455.5.peg.1936"/>
<dbReference type="Proteomes" id="UP000054715">
    <property type="component" value="Unassembled WGS sequence"/>
</dbReference>
<feature type="region of interest" description="Disordered" evidence="1">
    <location>
        <begin position="135"/>
        <end position="155"/>
    </location>
</feature>
<evidence type="ECO:0000313" key="4">
    <source>
        <dbReference type="EMBL" id="OCH99386.1"/>
    </source>
</evidence>
<feature type="transmembrane region" description="Helical" evidence="2">
    <location>
        <begin position="55"/>
        <end position="82"/>
    </location>
</feature>
<organism evidence="3 5">
    <name type="scientific">Legionella jamestowniensis</name>
    <dbReference type="NCBI Taxonomy" id="455"/>
    <lineage>
        <taxon>Bacteria</taxon>
        <taxon>Pseudomonadati</taxon>
        <taxon>Pseudomonadota</taxon>
        <taxon>Gammaproteobacteria</taxon>
        <taxon>Legionellales</taxon>
        <taxon>Legionellaceae</taxon>
        <taxon>Legionella</taxon>
    </lineage>
</organism>
<dbReference type="Proteomes" id="UP000093336">
    <property type="component" value="Unassembled WGS sequence"/>
</dbReference>
<feature type="transmembrane region" description="Helical" evidence="2">
    <location>
        <begin position="94"/>
        <end position="115"/>
    </location>
</feature>
<accession>A0A0W0UIB4</accession>
<dbReference type="STRING" id="455.Ljam_1838"/>
<comment type="caution">
    <text evidence="3">The sequence shown here is derived from an EMBL/GenBank/DDBJ whole genome shotgun (WGS) entry which is preliminary data.</text>
</comment>
<dbReference type="OrthoDB" id="5654176at2"/>
<dbReference type="EMBL" id="LNYG01000013">
    <property type="protein sequence ID" value="KTD07643.1"/>
    <property type="molecule type" value="Genomic_DNA"/>
</dbReference>
<evidence type="ECO:0000313" key="5">
    <source>
        <dbReference type="Proteomes" id="UP000054715"/>
    </source>
</evidence>
<keyword evidence="6" id="KW-1185">Reference proteome</keyword>
<name>A0A0W0UIB4_9GAMM</name>
<evidence type="ECO:0000313" key="6">
    <source>
        <dbReference type="Proteomes" id="UP000093336"/>
    </source>
</evidence>
<gene>
    <name evidence="4" type="ORF">A8135_06785</name>
    <name evidence="3" type="ORF">Ljam_1838</name>
</gene>
<evidence type="ECO:0000313" key="3">
    <source>
        <dbReference type="EMBL" id="KTD07643.1"/>
    </source>
</evidence>
<dbReference type="RefSeq" id="WP_058449745.1">
    <property type="nucleotide sequence ID" value="NZ_CAAAJF010000002.1"/>
</dbReference>
<keyword evidence="2" id="KW-0472">Membrane</keyword>
<proteinExistence type="predicted"/>
<reference evidence="3 5" key="1">
    <citation type="submission" date="2015-11" db="EMBL/GenBank/DDBJ databases">
        <title>Genomic analysis of 38 Legionella species identifies large and diverse effector repertoires.</title>
        <authorList>
            <person name="Burstein D."/>
            <person name="Amaro F."/>
            <person name="Zusman T."/>
            <person name="Lifshitz Z."/>
            <person name="Cohen O."/>
            <person name="Gilbert J.A."/>
            <person name="Pupko T."/>
            <person name="Shuman H.A."/>
            <person name="Segal G."/>
        </authorList>
    </citation>
    <scope>NUCLEOTIDE SEQUENCE [LARGE SCALE GENOMIC DNA]</scope>
    <source>
        <strain evidence="3 5">JA-26-G1-E2</strain>
    </source>
</reference>
<dbReference type="AlphaFoldDB" id="A0A0W0UIB4"/>
<feature type="transmembrane region" description="Helical" evidence="2">
    <location>
        <begin position="20"/>
        <end position="43"/>
    </location>
</feature>
<reference evidence="4 6" key="2">
    <citation type="submission" date="2016-05" db="EMBL/GenBank/DDBJ databases">
        <authorList>
            <person name="Prochazka B."/>
            <person name="Indra A."/>
            <person name="Hasenberger P."/>
            <person name="Blaschitz M."/>
            <person name="Wagner L."/>
            <person name="Wewalka G."/>
            <person name="Sorschag S."/>
            <person name="Schmid D."/>
            <person name="Ruppitsch W."/>
        </authorList>
    </citation>
    <scope>NUCLEOTIDE SEQUENCE [LARGE SCALE GENOMIC DNA]</scope>
    <source>
        <strain evidence="4 6">974010_12</strain>
    </source>
</reference>
<protein>
    <recommendedName>
        <fullName evidence="7">Transmembrane protein</fullName>
    </recommendedName>
</protein>
<dbReference type="EMBL" id="LYOZ01000001">
    <property type="protein sequence ID" value="OCH99386.1"/>
    <property type="molecule type" value="Genomic_DNA"/>
</dbReference>
<evidence type="ECO:0000256" key="2">
    <source>
        <dbReference type="SAM" id="Phobius"/>
    </source>
</evidence>
<evidence type="ECO:0000256" key="1">
    <source>
        <dbReference type="SAM" id="MobiDB-lite"/>
    </source>
</evidence>
<sequence length="200" mass="21118">MITETNHCHHVFKRISWTAIFVGALVGVGLGFLLNLFGIAIGLSLFTLNQEGATVLAIGGLIGLLIGVIASMIVAGYAAGYLGRLYCPKRNLGILYGFTTWVISLILGAIMAGHMSSYVSTYTTHVSRAVATTQTTTPNVTRDETSNQTTTAPAGTAVPANVSPDSLAWGAFMIFVLFFIGAVSTCIGACWGMSCKREDE</sequence>
<keyword evidence="2" id="KW-0812">Transmembrane</keyword>
<keyword evidence="2" id="KW-1133">Transmembrane helix</keyword>
<evidence type="ECO:0008006" key="7">
    <source>
        <dbReference type="Google" id="ProtNLM"/>
    </source>
</evidence>
<feature type="transmembrane region" description="Helical" evidence="2">
    <location>
        <begin position="167"/>
        <end position="191"/>
    </location>
</feature>